<sequence>MSDYKYWISQGLKEIRNWVNEGLTIKEIYTKIGISKYRFSQWRKQNQELNVIIKERIRTFEYEKMLTEESLQIIESLAKKGLTKKEISKTLGYNELYFQEISNSFPIINKAFQRGKEKTDWGIPIGNLIYKWSKDKGIEEGYFNRFFDVLTTFIKKETDVNWDNYCKIRGEISRLPLHYSKLWILSTATTSFYQYVANVTSNEEIISFFEDYSHLLIHTEVKKKKINRKTNDFIEHIIRTNFPQGSKPNEIVQIAYLNRNNNERIMHLYVKNDNRHIFSIMKGFIKYICSISYEELSLLDFRVFIYYFDESLSGNLVTKTSDFNETIFKIQYNFYKKIIKSFGWSEEEDNIYLMSNLLRFYKYINDSYFEQNGKYLFNTASFNKDVLSMKKFLESIEGNYEIYIYNPIDDVPNSDKWVLLPDKAKIKNIRNNVKVFADFTKVKNSELRKDLKQYIWIKGLNTKKIGSIFKRMISFLNEASEYYENSKNVLQISKENAKLFQSSFLLLHYSKLIAREDFTQDTKNSYIEAIRSFLEFVKNKYQISQLHIQQLSYLTIEYDGGTPISVEDYIEIKSAFQERQLTEIDELFFIIFQLSITTKLRIGEIFGLQRDCIVSTNISEGYGVLQYYSKTSNGEIINELFLLEHIRLIQQALKITHEVFEIADEYFKRFVFIWYNKSNRNVHKREATTLLHSYNKVFRDIVSELNSSDKIKKLYIPYNARDTFIENAWQGVEDGTISTLEVTTVTGNTASVAAKHYRTRENIERYLEALYEVTLDDVKTYGKVLESEELIESNIPVQDNTGVCSSETCIKNIEEQILHDSEYICLTCRNFITTVERVKEFERKLEIYKERIDRTNNSNERNYYNGLVKLYSVYLAEIYTIMENKNG</sequence>
<dbReference type="Proteomes" id="UP001516662">
    <property type="component" value="Unassembled WGS sequence"/>
</dbReference>
<comment type="caution">
    <text evidence="1">The sequence shown here is derived from an EMBL/GenBank/DDBJ whole genome shotgun (WGS) entry which is preliminary data.</text>
</comment>
<name>A0ABR9QNW2_9BACI</name>
<reference evidence="1 2" key="1">
    <citation type="submission" date="2020-10" db="EMBL/GenBank/DDBJ databases">
        <title>Bacillus sp. HD4P25, an endophyte from a halophyte.</title>
        <authorList>
            <person name="Sun J.-Q."/>
        </authorList>
    </citation>
    <scope>NUCLEOTIDE SEQUENCE [LARGE SCALE GENOMIC DNA]</scope>
    <source>
        <strain evidence="1 2">YIM 93174</strain>
    </source>
</reference>
<dbReference type="RefSeq" id="WP_193539457.1">
    <property type="nucleotide sequence ID" value="NZ_JADCLJ010000024.1"/>
</dbReference>
<dbReference type="SUPFAM" id="SSF56349">
    <property type="entry name" value="DNA breaking-rejoining enzymes"/>
    <property type="match status" value="1"/>
</dbReference>
<keyword evidence="2" id="KW-1185">Reference proteome</keyword>
<gene>
    <name evidence="1" type="ORF">IMZ08_19335</name>
</gene>
<dbReference type="EMBL" id="JADCLJ010000024">
    <property type="protein sequence ID" value="MBE4910195.1"/>
    <property type="molecule type" value="Genomic_DNA"/>
</dbReference>
<proteinExistence type="predicted"/>
<organism evidence="1 2">
    <name type="scientific">Litchfieldia luteola</name>
    <dbReference type="NCBI Taxonomy" id="682179"/>
    <lineage>
        <taxon>Bacteria</taxon>
        <taxon>Bacillati</taxon>
        <taxon>Bacillota</taxon>
        <taxon>Bacilli</taxon>
        <taxon>Bacillales</taxon>
        <taxon>Bacillaceae</taxon>
        <taxon>Litchfieldia</taxon>
    </lineage>
</organism>
<evidence type="ECO:0000313" key="2">
    <source>
        <dbReference type="Proteomes" id="UP001516662"/>
    </source>
</evidence>
<accession>A0ABR9QNW2</accession>
<dbReference type="InterPro" id="IPR011010">
    <property type="entry name" value="DNA_brk_join_enz"/>
</dbReference>
<evidence type="ECO:0000313" key="1">
    <source>
        <dbReference type="EMBL" id="MBE4910195.1"/>
    </source>
</evidence>
<protein>
    <submittedName>
        <fullName evidence="1">Uncharacterized protein</fullName>
    </submittedName>
</protein>